<keyword evidence="2 5" id="KW-0812">Transmembrane</keyword>
<dbReference type="GO" id="GO:0016020">
    <property type="term" value="C:membrane"/>
    <property type="evidence" value="ECO:0007669"/>
    <property type="project" value="UniProtKB-SubCell"/>
</dbReference>
<dbReference type="InterPro" id="IPR011547">
    <property type="entry name" value="SLC26A/SulP_dom"/>
</dbReference>
<dbReference type="EMBL" id="BLXT01007928">
    <property type="protein sequence ID" value="GFO43882.1"/>
    <property type="molecule type" value="Genomic_DNA"/>
</dbReference>
<keyword evidence="4 5" id="KW-0472">Membrane</keyword>
<accession>A0AAV4DIM5</accession>
<dbReference type="InterPro" id="IPR001902">
    <property type="entry name" value="SLC26A/SulP_fam"/>
</dbReference>
<evidence type="ECO:0000313" key="7">
    <source>
        <dbReference type="EMBL" id="GFO43882.1"/>
    </source>
</evidence>
<evidence type="ECO:0000256" key="1">
    <source>
        <dbReference type="ARBA" id="ARBA00004141"/>
    </source>
</evidence>
<dbReference type="InterPro" id="IPR036513">
    <property type="entry name" value="STAS_dom_sf"/>
</dbReference>
<organism evidence="7 8">
    <name type="scientific">Plakobranchus ocellatus</name>
    <dbReference type="NCBI Taxonomy" id="259542"/>
    <lineage>
        <taxon>Eukaryota</taxon>
        <taxon>Metazoa</taxon>
        <taxon>Spiralia</taxon>
        <taxon>Lophotrochozoa</taxon>
        <taxon>Mollusca</taxon>
        <taxon>Gastropoda</taxon>
        <taxon>Heterobranchia</taxon>
        <taxon>Euthyneura</taxon>
        <taxon>Panpulmonata</taxon>
        <taxon>Sacoglossa</taxon>
        <taxon>Placobranchoidea</taxon>
        <taxon>Plakobranchidae</taxon>
        <taxon>Plakobranchus</taxon>
    </lineage>
</organism>
<feature type="transmembrane region" description="Helical" evidence="5">
    <location>
        <begin position="188"/>
        <end position="210"/>
    </location>
</feature>
<reference evidence="7 8" key="1">
    <citation type="journal article" date="2021" name="Elife">
        <title>Chloroplast acquisition without the gene transfer in kleptoplastic sea slugs, Plakobranchus ocellatus.</title>
        <authorList>
            <person name="Maeda T."/>
            <person name="Takahashi S."/>
            <person name="Yoshida T."/>
            <person name="Shimamura S."/>
            <person name="Takaki Y."/>
            <person name="Nagai Y."/>
            <person name="Toyoda A."/>
            <person name="Suzuki Y."/>
            <person name="Arimoto A."/>
            <person name="Ishii H."/>
            <person name="Satoh N."/>
            <person name="Nishiyama T."/>
            <person name="Hasebe M."/>
            <person name="Maruyama T."/>
            <person name="Minagawa J."/>
            <person name="Obokata J."/>
            <person name="Shigenobu S."/>
        </authorList>
    </citation>
    <scope>NUCLEOTIDE SEQUENCE [LARGE SCALE GENOMIC DNA]</scope>
</reference>
<dbReference type="GO" id="GO:0055085">
    <property type="term" value="P:transmembrane transport"/>
    <property type="evidence" value="ECO:0007669"/>
    <property type="project" value="InterPro"/>
</dbReference>
<evidence type="ECO:0000313" key="8">
    <source>
        <dbReference type="Proteomes" id="UP000735302"/>
    </source>
</evidence>
<feature type="transmembrane region" description="Helical" evidence="5">
    <location>
        <begin position="55"/>
        <end position="74"/>
    </location>
</feature>
<dbReference type="SUPFAM" id="SSF52091">
    <property type="entry name" value="SpoIIaa-like"/>
    <property type="match status" value="1"/>
</dbReference>
<feature type="transmembrane region" description="Helical" evidence="5">
    <location>
        <begin position="151"/>
        <end position="168"/>
    </location>
</feature>
<evidence type="ECO:0000256" key="5">
    <source>
        <dbReference type="SAM" id="Phobius"/>
    </source>
</evidence>
<evidence type="ECO:0000259" key="6">
    <source>
        <dbReference type="PROSITE" id="PS50801"/>
    </source>
</evidence>
<feature type="domain" description="STAS" evidence="6">
    <location>
        <begin position="241"/>
        <end position="408"/>
    </location>
</feature>
<dbReference type="AlphaFoldDB" id="A0AAV4DIM5"/>
<dbReference type="Pfam" id="PF00916">
    <property type="entry name" value="Sulfate_transp"/>
    <property type="match status" value="1"/>
</dbReference>
<evidence type="ECO:0000256" key="3">
    <source>
        <dbReference type="ARBA" id="ARBA00022989"/>
    </source>
</evidence>
<dbReference type="PANTHER" id="PTHR11814">
    <property type="entry name" value="SULFATE TRANSPORTER"/>
    <property type="match status" value="1"/>
</dbReference>
<dbReference type="PROSITE" id="PS50801">
    <property type="entry name" value="STAS"/>
    <property type="match status" value="1"/>
</dbReference>
<proteinExistence type="predicted"/>
<protein>
    <submittedName>
        <fullName evidence="7">Sulfate transporter-like</fullName>
    </submittedName>
</protein>
<dbReference type="Gene3D" id="3.30.750.24">
    <property type="entry name" value="STAS domain"/>
    <property type="match status" value="1"/>
</dbReference>
<comment type="caution">
    <text evidence="7">The sequence shown here is derived from an EMBL/GenBank/DDBJ whole genome shotgun (WGS) entry which is preliminary data.</text>
</comment>
<evidence type="ECO:0000256" key="4">
    <source>
        <dbReference type="ARBA" id="ARBA00023136"/>
    </source>
</evidence>
<dbReference type="Proteomes" id="UP000735302">
    <property type="component" value="Unassembled WGS sequence"/>
</dbReference>
<sequence>MRGIPVPGELLAIIVGTILSQHFLLHQEHNVEVIGHIPKGFPVLSISFIEYLPDVIGESFAICITSFVISFAIAKILADKHNYTVDPNQELLAYGVSNVLGSTCSSFCCSASLSRSMVQDGVGGKTQIVSLISSVLVVIVLLALGPLFENLPNSILAAIIIVSLKGLFKQFGELKRLWRVSKVDFSVWLVTFLATVFLDVDLGLLIGLIYNLVPILLRTQEPYHCLLGKLPDADIYVDMSVHREAQALPGIKIFQFQAPLYFANMEHFKRALVSATGVDPKYLRRLKDELRETDMTLRHDQVCMAANDAWPEEKCESHAHSASIFGRCLPSKCETFAIIIDGSSIQYVDSVTVRVLKEIVLKYREVGIEIYLGECKAPIRVMLDRSGFYNNVYRRNVCATLHHAVKVAQKTAAMSRETLESCYDMSPDQFLSEGGFVKLDIDSMESVDRIVDNRQPT</sequence>
<dbReference type="InterPro" id="IPR002645">
    <property type="entry name" value="STAS_dom"/>
</dbReference>
<evidence type="ECO:0000256" key="2">
    <source>
        <dbReference type="ARBA" id="ARBA00022692"/>
    </source>
</evidence>
<dbReference type="Pfam" id="PF01740">
    <property type="entry name" value="STAS"/>
    <property type="match status" value="1"/>
</dbReference>
<keyword evidence="3 5" id="KW-1133">Transmembrane helix</keyword>
<feature type="transmembrane region" description="Helical" evidence="5">
    <location>
        <begin position="126"/>
        <end position="145"/>
    </location>
</feature>
<dbReference type="CDD" id="cd07042">
    <property type="entry name" value="STAS_SulP_like_sulfate_transporter"/>
    <property type="match status" value="1"/>
</dbReference>
<name>A0AAV4DIM5_9GAST</name>
<keyword evidence="8" id="KW-1185">Reference proteome</keyword>
<gene>
    <name evidence="7" type="ORF">PoB_007038700</name>
</gene>
<comment type="subcellular location">
    <subcellularLocation>
        <location evidence="1">Membrane</location>
        <topology evidence="1">Multi-pass membrane protein</topology>
    </subcellularLocation>
</comment>